<evidence type="ECO:0000313" key="2">
    <source>
        <dbReference type="EMBL" id="QSX79652.1"/>
    </source>
</evidence>
<dbReference type="Pfam" id="PF09913">
    <property type="entry name" value="DUF2142"/>
    <property type="match status" value="1"/>
</dbReference>
<name>A0A974Y1F0_9GAMM</name>
<evidence type="ECO:0000256" key="1">
    <source>
        <dbReference type="SAM" id="Phobius"/>
    </source>
</evidence>
<dbReference type="RefSeq" id="WP_200610222.1">
    <property type="nucleotide sequence ID" value="NZ_CP071518.1"/>
</dbReference>
<feature type="transmembrane region" description="Helical" evidence="1">
    <location>
        <begin position="212"/>
        <end position="230"/>
    </location>
</feature>
<feature type="transmembrane region" description="Helical" evidence="1">
    <location>
        <begin position="318"/>
        <end position="335"/>
    </location>
</feature>
<feature type="transmembrane region" description="Helical" evidence="1">
    <location>
        <begin position="366"/>
        <end position="383"/>
    </location>
</feature>
<keyword evidence="3" id="KW-1185">Reference proteome</keyword>
<sequence>MTHGRTDTLARRRLPAIVARVALAVVAIVLLALALPRRSVELTFQAQASTAGRLQLFHDADGAYSEYASQWFALSPGAPRPQALAIAGDDARHLRVDPPATAATRLCALRVDGQAAQFTQVHAGELDVRREGDCLVLAPHAQARDPQLILRLEGASAAQVKRAARWQRIFVAGSLLLVLAVVFALWRRRAALGARLRAWPAVPALAVLDRRAHWLCAALMLAFGLGHAVLTPPGAVADEEAHLAKVIRIAGGFAFGDSGDAPMPDPRRMYGPFKDYTVNKAPFTAAQLAAQRAQPLQCTAVAGTRLAKGANGYFPHHYALPTLAWVGGCAAGLSFGGFLLLARLLNLLLAVALVAWGVARARRGKWALVLVALLPMSLFQMASLSADALTLSLTLAWLGLVSGLAGGGISVARAQGPLWLLSLSIALLKPGAAWILAALLFCRPAYAREPRAFALDLVKFVALPWVIHAAWILAAVGDAPVLAGVDPKANLALLTAHPFAFPRQLLNAFSGGEGLLLWQRLIGVLGWLDVRLSPWAYWAGTGAVLAAVWSHPADAPPRPREVAPLACLFALGATAVLALPLFLYWTPTGAPAVLGLQGRYFLPTLAFLLTWCGLRSPDRLRAACIALILLAVVALNVDALLRLHDAYFVTGRVP</sequence>
<feature type="transmembrane region" description="Helical" evidence="1">
    <location>
        <begin position="597"/>
        <end position="614"/>
    </location>
</feature>
<feature type="transmembrane region" description="Helical" evidence="1">
    <location>
        <begin position="562"/>
        <end position="585"/>
    </location>
</feature>
<dbReference type="EMBL" id="CP071518">
    <property type="protein sequence ID" value="QSX79652.1"/>
    <property type="molecule type" value="Genomic_DNA"/>
</dbReference>
<keyword evidence="1" id="KW-1133">Transmembrane helix</keyword>
<accession>A0A974Y1F0</accession>
<organism evidence="2 3">
    <name type="scientific">Agrilutibacter solisilvae</name>
    <dbReference type="NCBI Taxonomy" id="2763317"/>
    <lineage>
        <taxon>Bacteria</taxon>
        <taxon>Pseudomonadati</taxon>
        <taxon>Pseudomonadota</taxon>
        <taxon>Gammaproteobacteria</taxon>
        <taxon>Lysobacterales</taxon>
        <taxon>Lysobacteraceae</taxon>
        <taxon>Agrilutibacter</taxon>
    </lineage>
</organism>
<reference evidence="2 3" key="1">
    <citation type="submission" date="2021-03" db="EMBL/GenBank/DDBJ databases">
        <title>Lysobacter sp. nov. isolated from soil of gangwondo yeongwol, south Korea.</title>
        <authorList>
            <person name="Kim K.R."/>
            <person name="Kim K.H."/>
            <person name="Jeon C.O."/>
        </authorList>
    </citation>
    <scope>NUCLEOTIDE SEQUENCE [LARGE SCALE GENOMIC DNA]</scope>
    <source>
        <strain evidence="2 3">R19</strain>
    </source>
</reference>
<dbReference type="InterPro" id="IPR018674">
    <property type="entry name" value="DUF2142_membrane"/>
</dbReference>
<gene>
    <name evidence="2" type="ORF">I8J32_007360</name>
</gene>
<proteinExistence type="predicted"/>
<keyword evidence="1" id="KW-0812">Transmembrane</keyword>
<dbReference type="KEGG" id="lsf:I8J32_007360"/>
<feature type="transmembrane region" description="Helical" evidence="1">
    <location>
        <begin position="389"/>
        <end position="411"/>
    </location>
</feature>
<dbReference type="AlphaFoldDB" id="A0A974Y1F0"/>
<dbReference type="Proteomes" id="UP000639274">
    <property type="component" value="Chromosome"/>
</dbReference>
<feature type="transmembrane region" description="Helical" evidence="1">
    <location>
        <begin position="169"/>
        <end position="186"/>
    </location>
</feature>
<feature type="transmembrane region" description="Helical" evidence="1">
    <location>
        <begin position="461"/>
        <end position="485"/>
    </location>
</feature>
<protein>
    <submittedName>
        <fullName evidence="2">DUF2142 domain-containing protein</fullName>
    </submittedName>
</protein>
<evidence type="ECO:0000313" key="3">
    <source>
        <dbReference type="Proteomes" id="UP000639274"/>
    </source>
</evidence>
<feature type="transmembrane region" description="Helical" evidence="1">
    <location>
        <begin position="17"/>
        <end position="35"/>
    </location>
</feature>
<feature type="transmembrane region" description="Helical" evidence="1">
    <location>
        <begin position="621"/>
        <end position="641"/>
    </location>
</feature>
<feature type="transmembrane region" description="Helical" evidence="1">
    <location>
        <begin position="418"/>
        <end position="441"/>
    </location>
</feature>
<keyword evidence="1" id="KW-0472">Membrane</keyword>